<reference evidence="1 2" key="1">
    <citation type="journal article" date="2019" name="Commun. Biol.">
        <title>The bagworm genome reveals a unique fibroin gene that provides high tensile strength.</title>
        <authorList>
            <person name="Kono N."/>
            <person name="Nakamura H."/>
            <person name="Ohtoshi R."/>
            <person name="Tomita M."/>
            <person name="Numata K."/>
            <person name="Arakawa K."/>
        </authorList>
    </citation>
    <scope>NUCLEOTIDE SEQUENCE [LARGE SCALE GENOMIC DNA]</scope>
</reference>
<evidence type="ECO:0000313" key="1">
    <source>
        <dbReference type="EMBL" id="GBP17775.1"/>
    </source>
</evidence>
<dbReference type="AlphaFoldDB" id="A0A4C1TUT1"/>
<dbReference type="EMBL" id="BGZK01000090">
    <property type="protein sequence ID" value="GBP17775.1"/>
    <property type="molecule type" value="Genomic_DNA"/>
</dbReference>
<protein>
    <submittedName>
        <fullName evidence="1">Uncharacterized protein</fullName>
    </submittedName>
</protein>
<organism evidence="1 2">
    <name type="scientific">Eumeta variegata</name>
    <name type="common">Bagworm moth</name>
    <name type="synonym">Eumeta japonica</name>
    <dbReference type="NCBI Taxonomy" id="151549"/>
    <lineage>
        <taxon>Eukaryota</taxon>
        <taxon>Metazoa</taxon>
        <taxon>Ecdysozoa</taxon>
        <taxon>Arthropoda</taxon>
        <taxon>Hexapoda</taxon>
        <taxon>Insecta</taxon>
        <taxon>Pterygota</taxon>
        <taxon>Neoptera</taxon>
        <taxon>Endopterygota</taxon>
        <taxon>Lepidoptera</taxon>
        <taxon>Glossata</taxon>
        <taxon>Ditrysia</taxon>
        <taxon>Tineoidea</taxon>
        <taxon>Psychidae</taxon>
        <taxon>Oiketicinae</taxon>
        <taxon>Eumeta</taxon>
    </lineage>
</organism>
<accession>A0A4C1TUT1</accession>
<keyword evidence="2" id="KW-1185">Reference proteome</keyword>
<proteinExistence type="predicted"/>
<sequence>MVTAVHGHSQSQWSHQCVAGFLGGNRVSNGKGSGLWTEEIERATGTLAHWTKRNSGSCYFASKVYQNVVLYRSSRCIFCDKTKWRNFISPPCWLNAGRELLTIVDGLPYSPKHGASGLT</sequence>
<name>A0A4C1TUT1_EUMVA</name>
<comment type="caution">
    <text evidence="1">The sequence shown here is derived from an EMBL/GenBank/DDBJ whole genome shotgun (WGS) entry which is preliminary data.</text>
</comment>
<dbReference type="Proteomes" id="UP000299102">
    <property type="component" value="Unassembled WGS sequence"/>
</dbReference>
<evidence type="ECO:0000313" key="2">
    <source>
        <dbReference type="Proteomes" id="UP000299102"/>
    </source>
</evidence>
<gene>
    <name evidence="1" type="ORF">EVAR_102634_1</name>
</gene>